<dbReference type="EMBL" id="JBCNJP010000019">
    <property type="protein sequence ID" value="KAK9061441.1"/>
    <property type="molecule type" value="Genomic_DNA"/>
</dbReference>
<dbReference type="PROSITE" id="PS50812">
    <property type="entry name" value="PWWP"/>
    <property type="match status" value="1"/>
</dbReference>
<dbReference type="PANTHER" id="PTHR42851">
    <property type="entry name" value="ALDOLASE-RELATED"/>
    <property type="match status" value="1"/>
</dbReference>
<dbReference type="SMART" id="SM00293">
    <property type="entry name" value="PWWP"/>
    <property type="match status" value="1"/>
</dbReference>
<evidence type="ECO:0000259" key="2">
    <source>
        <dbReference type="PROSITE" id="PS50812"/>
    </source>
</evidence>
<dbReference type="InterPro" id="IPR053063">
    <property type="entry name" value="PWWP_domain_containing_PDP"/>
</dbReference>
<evidence type="ECO:0000313" key="3">
    <source>
        <dbReference type="EMBL" id="KAK9061441.1"/>
    </source>
</evidence>
<dbReference type="Gene3D" id="2.30.30.140">
    <property type="match status" value="1"/>
</dbReference>
<reference evidence="3 4" key="1">
    <citation type="submission" date="2024-04" db="EMBL/GenBank/DDBJ databases">
        <title>The reference genome of an endangered Asteraceae, Deinandra increscens subsp. villosa, native to the Central Coast of California.</title>
        <authorList>
            <person name="Guilliams M."/>
            <person name="Hasenstab-Lehman K."/>
            <person name="Meyer R."/>
            <person name="Mcevoy S."/>
        </authorList>
    </citation>
    <scope>NUCLEOTIDE SEQUENCE [LARGE SCALE GENOMIC DNA]</scope>
    <source>
        <tissue evidence="3">Leaf</tissue>
    </source>
</reference>
<organism evidence="3 4">
    <name type="scientific">Deinandra increscens subsp. villosa</name>
    <dbReference type="NCBI Taxonomy" id="3103831"/>
    <lineage>
        <taxon>Eukaryota</taxon>
        <taxon>Viridiplantae</taxon>
        <taxon>Streptophyta</taxon>
        <taxon>Embryophyta</taxon>
        <taxon>Tracheophyta</taxon>
        <taxon>Spermatophyta</taxon>
        <taxon>Magnoliopsida</taxon>
        <taxon>eudicotyledons</taxon>
        <taxon>Gunneridae</taxon>
        <taxon>Pentapetalae</taxon>
        <taxon>asterids</taxon>
        <taxon>campanulids</taxon>
        <taxon>Asterales</taxon>
        <taxon>Asteraceae</taxon>
        <taxon>Asteroideae</taxon>
        <taxon>Heliantheae alliance</taxon>
        <taxon>Madieae</taxon>
        <taxon>Madiinae</taxon>
        <taxon>Deinandra</taxon>
    </lineage>
</organism>
<dbReference type="Proteomes" id="UP001408789">
    <property type="component" value="Unassembled WGS sequence"/>
</dbReference>
<proteinExistence type="predicted"/>
<dbReference type="AlphaFoldDB" id="A0AAP0GTQ2"/>
<name>A0AAP0GTQ2_9ASTR</name>
<keyword evidence="4" id="KW-1185">Reference proteome</keyword>
<evidence type="ECO:0000256" key="1">
    <source>
        <dbReference type="SAM" id="MobiDB-lite"/>
    </source>
</evidence>
<feature type="region of interest" description="Disordered" evidence="1">
    <location>
        <begin position="381"/>
        <end position="410"/>
    </location>
</feature>
<dbReference type="PANTHER" id="PTHR42851:SF19">
    <property type="entry name" value="PWWP DOMAIN-CONTAINING PROTEIN 2-RELATED"/>
    <property type="match status" value="1"/>
</dbReference>
<dbReference type="CDD" id="cd05162">
    <property type="entry name" value="PWWP"/>
    <property type="match status" value="1"/>
</dbReference>
<dbReference type="InterPro" id="IPR000313">
    <property type="entry name" value="PWWP_dom"/>
</dbReference>
<dbReference type="Pfam" id="PF00855">
    <property type="entry name" value="PWWP"/>
    <property type="match status" value="1"/>
</dbReference>
<comment type="caution">
    <text evidence="3">The sequence shown here is derived from an EMBL/GenBank/DDBJ whole genome shotgun (WGS) entry which is preliminary data.</text>
</comment>
<feature type="domain" description="PWWP" evidence="2">
    <location>
        <begin position="141"/>
        <end position="202"/>
    </location>
</feature>
<protein>
    <recommendedName>
        <fullName evidence="2">PWWP domain-containing protein</fullName>
    </recommendedName>
</protein>
<accession>A0AAP0GTQ2</accession>
<evidence type="ECO:0000313" key="4">
    <source>
        <dbReference type="Proteomes" id="UP001408789"/>
    </source>
</evidence>
<sequence length="590" mass="66201">MESSITETLMREPLSDRLEDGVVGSVLVDDSMVSGGKKGIVMESDEKNYGFLENGFDNRGSDMRLNGEVAGSGVLDNGKFGGNGNLVESGVGKIASMPAINLVVDLRHCSRKESDRSNTVESDVNKANDVEFMEKEGEYEFADLVWGKVKNHLWWPGQIINPSGSRDEAMKHFKKDGFHIAYFGGQKFAFSELNGIKPFRINFCKMENQSNGEGFIHAVNHALQEAARRVEFGLTCLCVSEEVYDKSESQMIVNSGVKTESSGDRFSTINSFNPDKTIDFIQDLAKDPFGISRLDVSTIGGQLSAFNRWKGYHQIQLNQVLDEFDDEFDVINSALHPKEKLNARGRPRKRRQLFDGGFSPKKKVRCLSELMSDSVESVSDVEYKPKKRGRKRKAIESNRSGKGSQKSQSQTADEFLSQVYLAAINPMEGWRNLDSLVKFSSDFKNYWLRENKDDEEIANQPETLETDGFTGTKDSCWTDMTIETKSDLTLIPNKENSAAALTFKFTNLDPVPSVRKLHEIYRRYGALQETETRVLNKKNCVRLVFERKCDAEAAFSSSGKFSIFGPALVSYRLNFSPTLRKKDTVGKRGA</sequence>
<feature type="compositionally biased region" description="Low complexity" evidence="1">
    <location>
        <begin position="400"/>
        <end position="410"/>
    </location>
</feature>
<gene>
    <name evidence="3" type="ORF">SSX86_018622</name>
</gene>
<dbReference type="SUPFAM" id="SSF63748">
    <property type="entry name" value="Tudor/PWWP/MBT"/>
    <property type="match status" value="1"/>
</dbReference>